<name>A0A160IRY5_9BACL</name>
<evidence type="ECO:0000313" key="5">
    <source>
        <dbReference type="Proteomes" id="UP000076623"/>
    </source>
</evidence>
<dbReference type="EMBL" id="CP015378">
    <property type="protein sequence ID" value="ANC79294.1"/>
    <property type="molecule type" value="Genomic_DNA"/>
</dbReference>
<dbReference type="PANTHER" id="PTHR43032">
    <property type="entry name" value="PROTEIN-METHIONINE-SULFOXIDE REDUCTASE"/>
    <property type="match status" value="1"/>
</dbReference>
<dbReference type="SUPFAM" id="SSF81342">
    <property type="entry name" value="Transmembrane di-heme cytochromes"/>
    <property type="match status" value="1"/>
</dbReference>
<dbReference type="Gene3D" id="3.90.420.10">
    <property type="entry name" value="Oxidoreductase, molybdopterin-binding domain"/>
    <property type="match status" value="1"/>
</dbReference>
<keyword evidence="2" id="KW-0812">Transmembrane</keyword>
<sequence>MSFGMKLIRLHHANAVLFLVLSVTGFILFSSSFRSTLPTFRVWIKDIHVWIGILFCVPLLLYIPKIKKHLNTLSKKKEHRVNLYIVLSVVTVLIITGLQLTFHRQFPPIVSSVSLFFHDAATWFGVPYATYHSITRSKWFKRLTASKTVSQPQEEPMMISEENPIYRRRTFLKILSGSIIAVVFLPSFLKWIKPFLPEDTGSGEQALTDVNKLKPLPNPSPKSAPPVGGGRRGEFRYYTVTEIPEINNDNFSLAIDGLVDRKIKWNWNQFVNVHRDVQVSDFHCVTGWSVYDVTWEGIPLKKLLQEAGVKENAKYVKFYSADGVYTDTLTIDQAMMDDIMVAVLIDGKLISQNNGGPVRLIVPKMYAYKSVKWLNRIELIEKEHVGYWEKRGYDKNAWVKSI</sequence>
<dbReference type="InterPro" id="IPR016174">
    <property type="entry name" value="Di-haem_cyt_TM"/>
</dbReference>
<feature type="transmembrane region" description="Helical" evidence="2">
    <location>
        <begin position="42"/>
        <end position="63"/>
    </location>
</feature>
<dbReference type="InterPro" id="IPR000572">
    <property type="entry name" value="OxRdtase_Mopterin-bd_dom"/>
</dbReference>
<accession>A0A160IRY5</accession>
<dbReference type="STRING" id="1221500.ABE65_005625"/>
<feature type="domain" description="Oxidoreductase molybdopterin-binding" evidence="3">
    <location>
        <begin position="242"/>
        <end position="388"/>
    </location>
</feature>
<feature type="transmembrane region" description="Helical" evidence="2">
    <location>
        <begin position="170"/>
        <end position="189"/>
    </location>
</feature>
<proteinExistence type="predicted"/>
<evidence type="ECO:0000256" key="1">
    <source>
        <dbReference type="SAM" id="MobiDB-lite"/>
    </source>
</evidence>
<evidence type="ECO:0000259" key="3">
    <source>
        <dbReference type="Pfam" id="PF00174"/>
    </source>
</evidence>
<keyword evidence="2" id="KW-1133">Transmembrane helix</keyword>
<evidence type="ECO:0000313" key="4">
    <source>
        <dbReference type="EMBL" id="ANC79294.1"/>
    </source>
</evidence>
<dbReference type="Pfam" id="PF00174">
    <property type="entry name" value="Oxidored_molyb"/>
    <property type="match status" value="1"/>
</dbReference>
<dbReference type="InterPro" id="IPR036374">
    <property type="entry name" value="OxRdtase_Mopterin-bd_sf"/>
</dbReference>
<dbReference type="AlphaFoldDB" id="A0A160IRY5"/>
<feature type="region of interest" description="Disordered" evidence="1">
    <location>
        <begin position="210"/>
        <end position="230"/>
    </location>
</feature>
<evidence type="ECO:0000256" key="2">
    <source>
        <dbReference type="SAM" id="Phobius"/>
    </source>
</evidence>
<keyword evidence="5" id="KW-1185">Reference proteome</keyword>
<protein>
    <recommendedName>
        <fullName evidence="3">Oxidoreductase molybdopterin-binding domain-containing protein</fullName>
    </recommendedName>
</protein>
<feature type="transmembrane region" description="Helical" evidence="2">
    <location>
        <begin position="83"/>
        <end position="102"/>
    </location>
</feature>
<reference evidence="4 5" key="1">
    <citation type="submission" date="2016-04" db="EMBL/GenBank/DDBJ databases">
        <title>Complete genome sequence of Fictibacillus phosphorivorans G25-29, a strain toxic to nematodes.</title>
        <authorList>
            <person name="Zheng Z."/>
        </authorList>
    </citation>
    <scope>NUCLEOTIDE SEQUENCE [LARGE SCALE GENOMIC DNA]</scope>
    <source>
        <strain evidence="4 5">G25-29</strain>
    </source>
</reference>
<dbReference type="SUPFAM" id="SSF56524">
    <property type="entry name" value="Oxidoreductase molybdopterin-binding domain"/>
    <property type="match status" value="1"/>
</dbReference>
<dbReference type="GO" id="GO:0016020">
    <property type="term" value="C:membrane"/>
    <property type="evidence" value="ECO:0007669"/>
    <property type="project" value="InterPro"/>
</dbReference>
<keyword evidence="2" id="KW-0472">Membrane</keyword>
<dbReference type="PANTHER" id="PTHR43032:SF4">
    <property type="entry name" value="OXIDOREDUCTASE MOLYBDOPTERIN-BINDING DOMAIN-CONTAINING PROTEIN"/>
    <property type="match status" value="1"/>
</dbReference>
<organism evidence="4 5">
    <name type="scientific">Fictibacillus phosphorivorans</name>
    <dbReference type="NCBI Taxonomy" id="1221500"/>
    <lineage>
        <taxon>Bacteria</taxon>
        <taxon>Bacillati</taxon>
        <taxon>Bacillota</taxon>
        <taxon>Bacilli</taxon>
        <taxon>Bacillales</taxon>
        <taxon>Fictibacillaceae</taxon>
        <taxon>Fictibacillus</taxon>
    </lineage>
</organism>
<dbReference type="Gene3D" id="1.20.950.20">
    <property type="entry name" value="Transmembrane di-heme cytochromes, Chain C"/>
    <property type="match status" value="1"/>
</dbReference>
<dbReference type="KEGG" id="fpn:ABE65_005625"/>
<feature type="transmembrane region" description="Helical" evidence="2">
    <location>
        <begin position="108"/>
        <end position="131"/>
    </location>
</feature>
<dbReference type="GO" id="GO:0022904">
    <property type="term" value="P:respiratory electron transport chain"/>
    <property type="evidence" value="ECO:0007669"/>
    <property type="project" value="InterPro"/>
</dbReference>
<feature type="transmembrane region" description="Helical" evidence="2">
    <location>
        <begin position="12"/>
        <end position="30"/>
    </location>
</feature>
<dbReference type="Proteomes" id="UP000076623">
    <property type="component" value="Chromosome"/>
</dbReference>
<gene>
    <name evidence="4" type="ORF">ABE65_005625</name>
</gene>